<keyword evidence="1" id="KW-0808">Transferase</keyword>
<name>A0ACC3SY77_LIPKO</name>
<evidence type="ECO:0000313" key="1">
    <source>
        <dbReference type="EMBL" id="KAK9236240.1"/>
    </source>
</evidence>
<gene>
    <name evidence="1" type="ORF">V1525DRAFT_224631</name>
</gene>
<evidence type="ECO:0000313" key="2">
    <source>
        <dbReference type="Proteomes" id="UP001433508"/>
    </source>
</evidence>
<sequence length="523" mass="58899">MIAEFSRPLTRYSNTSVYSVRTLQFLNSVMTTASSLQFVPSSLDNVEQIENYRTGGFHPVSIGESFSRGRYRVLHKLGFGGFSTVWLARDEQSHRLVSLKIMTAEASKTCDEMRILQYLKDSAICHPACDHILCVLDHFTIDGPNGSHSCLVSPFAGPSLAQMAYSPGQPAGTRRLRGALARKFAKQVTGIVGYLHSRGVAHGDLTSSNILIQLAHVDSWSDHDVYERLGFPVTAKVRACSGELNDKPCAPDYLVESANLSNLEYKWFTERVLLVDFGQSFFLQTSSSDNVAITVSYFAPEVFFEEKASNLSDIWALGCTIFEIRAGFQLFESFFDDPDDVIRQMVQTLGKLPEPWWSSWERRNDFFDEDGKPKKYWPNDIPLSKEYPLIQLIRDIGADDYQLVADEVAVETDNMKSSDGTEPETKSMFEPMGKRLSATEVEVFEDLLHKVLRYNPEQRLQIQEIINHSWFTIPSESSSTVMDPISTTAPSHTKRGKSDRIANGNEKVQTSECCCFPSERPCF</sequence>
<keyword evidence="2" id="KW-1185">Reference proteome</keyword>
<keyword evidence="1" id="KW-0418">Kinase</keyword>
<dbReference type="Proteomes" id="UP001433508">
    <property type="component" value="Unassembled WGS sequence"/>
</dbReference>
<dbReference type="EMBL" id="MU971393">
    <property type="protein sequence ID" value="KAK9236240.1"/>
    <property type="molecule type" value="Genomic_DNA"/>
</dbReference>
<protein>
    <submittedName>
        <fullName evidence="1">Protein kinase</fullName>
    </submittedName>
</protein>
<organism evidence="1 2">
    <name type="scientific">Lipomyces kononenkoae</name>
    <name type="common">Yeast</name>
    <dbReference type="NCBI Taxonomy" id="34357"/>
    <lineage>
        <taxon>Eukaryota</taxon>
        <taxon>Fungi</taxon>
        <taxon>Dikarya</taxon>
        <taxon>Ascomycota</taxon>
        <taxon>Saccharomycotina</taxon>
        <taxon>Lipomycetes</taxon>
        <taxon>Lipomycetales</taxon>
        <taxon>Lipomycetaceae</taxon>
        <taxon>Lipomyces</taxon>
    </lineage>
</organism>
<comment type="caution">
    <text evidence="1">The sequence shown here is derived from an EMBL/GenBank/DDBJ whole genome shotgun (WGS) entry which is preliminary data.</text>
</comment>
<accession>A0ACC3SY77</accession>
<proteinExistence type="predicted"/>
<reference evidence="2" key="1">
    <citation type="journal article" date="2024" name="Front. Bioeng. Biotechnol.">
        <title>Genome-scale model development and genomic sequencing of the oleaginous clade Lipomyces.</title>
        <authorList>
            <person name="Czajka J.J."/>
            <person name="Han Y."/>
            <person name="Kim J."/>
            <person name="Mondo S.J."/>
            <person name="Hofstad B.A."/>
            <person name="Robles A."/>
            <person name="Haridas S."/>
            <person name="Riley R."/>
            <person name="LaButti K."/>
            <person name="Pangilinan J."/>
            <person name="Andreopoulos W."/>
            <person name="Lipzen A."/>
            <person name="Yan J."/>
            <person name="Wang M."/>
            <person name="Ng V."/>
            <person name="Grigoriev I.V."/>
            <person name="Spatafora J.W."/>
            <person name="Magnuson J.K."/>
            <person name="Baker S.E."/>
            <person name="Pomraning K.R."/>
        </authorList>
    </citation>
    <scope>NUCLEOTIDE SEQUENCE [LARGE SCALE GENOMIC DNA]</scope>
    <source>
        <strain evidence="2">CBS 7786</strain>
    </source>
</reference>